<comment type="caution">
    <text evidence="2">The sequence shown here is derived from an EMBL/GenBank/DDBJ whole genome shotgun (WGS) entry which is preliminary data.</text>
</comment>
<proteinExistence type="predicted"/>
<keyword evidence="4" id="KW-1185">Reference proteome</keyword>
<accession>A0A3N6Q634</accession>
<protein>
    <submittedName>
        <fullName evidence="2">Uncharacterized protein</fullName>
    </submittedName>
</protein>
<organism evidence="2">
    <name type="scientific">Brassica cretica</name>
    <name type="common">Mustard</name>
    <dbReference type="NCBI Taxonomy" id="69181"/>
    <lineage>
        <taxon>Eukaryota</taxon>
        <taxon>Viridiplantae</taxon>
        <taxon>Streptophyta</taxon>
        <taxon>Embryophyta</taxon>
        <taxon>Tracheophyta</taxon>
        <taxon>Spermatophyta</taxon>
        <taxon>Magnoliopsida</taxon>
        <taxon>eudicotyledons</taxon>
        <taxon>Gunneridae</taxon>
        <taxon>Pentapetalae</taxon>
        <taxon>rosids</taxon>
        <taxon>malvids</taxon>
        <taxon>Brassicales</taxon>
        <taxon>Brassicaceae</taxon>
        <taxon>Brassiceae</taxon>
        <taxon>Brassica</taxon>
    </lineage>
</organism>
<sequence>MTAFKTTNQTLVSLEPGQTPTLPAYLNLRLASEVMKTFKVHLITVTKNRSSATPKRDTSPSSMIARHTKTRYDKESPQTRRDGRTFSLPPRAAKPKNKSNQLKSDLLLETINTDLNHQESHRRRETRRNSVIVRSKLFVTGEQNEGKPLTHNKGNIGWGGRN</sequence>
<dbReference type="EMBL" id="QGKY02001925">
    <property type="protein sequence ID" value="KAF2548712.1"/>
    <property type="molecule type" value="Genomic_DNA"/>
</dbReference>
<gene>
    <name evidence="3" type="ORF">DY000_02047555</name>
    <name evidence="2" type="ORF">F2Q70_00021331</name>
</gene>
<dbReference type="AlphaFoldDB" id="A0A3N6Q634"/>
<evidence type="ECO:0000313" key="2">
    <source>
        <dbReference type="EMBL" id="KAF2548712.1"/>
    </source>
</evidence>
<evidence type="ECO:0000256" key="1">
    <source>
        <dbReference type="SAM" id="MobiDB-lite"/>
    </source>
</evidence>
<reference evidence="2" key="1">
    <citation type="submission" date="2019-12" db="EMBL/GenBank/DDBJ databases">
        <title>Genome sequencing and annotation of Brassica cretica.</title>
        <authorList>
            <person name="Studholme D.J."/>
            <person name="Sarris P.F."/>
        </authorList>
    </citation>
    <scope>NUCLEOTIDE SEQUENCE</scope>
    <source>
        <strain evidence="2">PFS-102/07</strain>
        <tissue evidence="2">Leaf</tissue>
    </source>
</reference>
<feature type="region of interest" description="Disordered" evidence="1">
    <location>
        <begin position="143"/>
        <end position="162"/>
    </location>
</feature>
<reference evidence="3 4" key="3">
    <citation type="journal article" date="2020" name="BMC Genomics">
        <title>Intraspecific diversification of the crop wild relative Brassica cretica Lam. using demographic model selection.</title>
        <authorList>
            <person name="Kioukis A."/>
            <person name="Michalopoulou V.A."/>
            <person name="Briers L."/>
            <person name="Pirintsos S."/>
            <person name="Studholme D.J."/>
            <person name="Pavlidis P."/>
            <person name="Sarris P.F."/>
        </authorList>
    </citation>
    <scope>NUCLEOTIDE SEQUENCE [LARGE SCALE GENOMIC DNA]</scope>
    <source>
        <strain evidence="4">cv. PFS-1207/04</strain>
        <strain evidence="3">PFS-1207/04</strain>
    </source>
</reference>
<feature type="region of interest" description="Disordered" evidence="1">
    <location>
        <begin position="47"/>
        <end position="103"/>
    </location>
</feature>
<feature type="compositionally biased region" description="Basic and acidic residues" evidence="1">
    <location>
        <begin position="70"/>
        <end position="84"/>
    </location>
</feature>
<evidence type="ECO:0000313" key="4">
    <source>
        <dbReference type="Proteomes" id="UP000266723"/>
    </source>
</evidence>
<dbReference type="Proteomes" id="UP000266723">
    <property type="component" value="Unassembled WGS sequence"/>
</dbReference>
<name>A0A3N6Q634_BRACR</name>
<dbReference type="EMBL" id="QGKV02000297">
    <property type="protein sequence ID" value="KAF3609131.1"/>
    <property type="molecule type" value="Genomic_DNA"/>
</dbReference>
<evidence type="ECO:0000313" key="3">
    <source>
        <dbReference type="EMBL" id="KAF3609131.1"/>
    </source>
</evidence>
<reference evidence="3" key="2">
    <citation type="submission" date="2019-12" db="EMBL/GenBank/DDBJ databases">
        <authorList>
            <person name="Studholme D.J."/>
            <person name="Sarris P."/>
        </authorList>
    </citation>
    <scope>NUCLEOTIDE SEQUENCE</scope>
    <source>
        <strain evidence="3">PFS-1207/04</strain>
        <tissue evidence="3">Leaf</tissue>
    </source>
</reference>